<dbReference type="AlphaFoldDB" id="A0A397T4I5"/>
<feature type="compositionally biased region" description="Basic and acidic residues" evidence="1">
    <location>
        <begin position="165"/>
        <end position="188"/>
    </location>
</feature>
<comment type="caution">
    <text evidence="2">The sequence shown here is derived from an EMBL/GenBank/DDBJ whole genome shotgun (WGS) entry which is preliminary data.</text>
</comment>
<keyword evidence="3" id="KW-1185">Reference proteome</keyword>
<sequence length="203" mass="24024">MQIAAILQTQSITAEYVSEIIIRHKNVFIIIEDKQLGVPYVKSKVTQPENATITEIIEVITIIQEEEIDFKKDRQVHNTETSREEDIIIMIDNSFFGWERIEYQLVEEDSITNMEMKEHITIRDIREVTSDKLEDEISMSIIMEETAEDMVDDSTTKYNRTKINKGREEEENKEELQEGKREKGENTKKQKKIYKKTIKKYEQ</sequence>
<evidence type="ECO:0000256" key="1">
    <source>
        <dbReference type="SAM" id="MobiDB-lite"/>
    </source>
</evidence>
<protein>
    <submittedName>
        <fullName evidence="2">Uncharacterized protein</fullName>
    </submittedName>
</protein>
<proteinExistence type="predicted"/>
<feature type="region of interest" description="Disordered" evidence="1">
    <location>
        <begin position="148"/>
        <end position="203"/>
    </location>
</feature>
<dbReference type="EMBL" id="QKYT01000194">
    <property type="protein sequence ID" value="RIA90051.1"/>
    <property type="molecule type" value="Genomic_DNA"/>
</dbReference>
<evidence type="ECO:0000313" key="2">
    <source>
        <dbReference type="EMBL" id="RIA90051.1"/>
    </source>
</evidence>
<feature type="compositionally biased region" description="Basic residues" evidence="1">
    <location>
        <begin position="189"/>
        <end position="203"/>
    </location>
</feature>
<organism evidence="2 3">
    <name type="scientific">Glomus cerebriforme</name>
    <dbReference type="NCBI Taxonomy" id="658196"/>
    <lineage>
        <taxon>Eukaryota</taxon>
        <taxon>Fungi</taxon>
        <taxon>Fungi incertae sedis</taxon>
        <taxon>Mucoromycota</taxon>
        <taxon>Glomeromycotina</taxon>
        <taxon>Glomeromycetes</taxon>
        <taxon>Glomerales</taxon>
        <taxon>Glomeraceae</taxon>
        <taxon>Glomus</taxon>
    </lineage>
</organism>
<accession>A0A397T4I5</accession>
<evidence type="ECO:0000313" key="3">
    <source>
        <dbReference type="Proteomes" id="UP000265703"/>
    </source>
</evidence>
<dbReference type="Proteomes" id="UP000265703">
    <property type="component" value="Unassembled WGS sequence"/>
</dbReference>
<gene>
    <name evidence="2" type="ORF">C1645_738146</name>
</gene>
<name>A0A397T4I5_9GLOM</name>
<reference evidence="2 3" key="1">
    <citation type="submission" date="2018-06" db="EMBL/GenBank/DDBJ databases">
        <title>Comparative genomics reveals the genomic features of Rhizophagus irregularis, R. cerebriforme, R. diaphanum and Gigaspora rosea, and their symbiotic lifestyle signature.</title>
        <authorList>
            <person name="Morin E."/>
            <person name="San Clemente H."/>
            <person name="Chen E.C.H."/>
            <person name="De La Providencia I."/>
            <person name="Hainaut M."/>
            <person name="Kuo A."/>
            <person name="Kohler A."/>
            <person name="Murat C."/>
            <person name="Tang N."/>
            <person name="Roy S."/>
            <person name="Loubradou J."/>
            <person name="Henrissat B."/>
            <person name="Grigoriev I.V."/>
            <person name="Corradi N."/>
            <person name="Roux C."/>
            <person name="Martin F.M."/>
        </authorList>
    </citation>
    <scope>NUCLEOTIDE SEQUENCE [LARGE SCALE GENOMIC DNA]</scope>
    <source>
        <strain evidence="2 3">DAOM 227022</strain>
    </source>
</reference>